<accession>A0A975BY17</accession>
<protein>
    <submittedName>
        <fullName evidence="2">Uncharacterized protein</fullName>
    </submittedName>
</protein>
<keyword evidence="3" id="KW-1185">Reference proteome</keyword>
<gene>
    <name evidence="2" type="ORF">dnm_093360</name>
</gene>
<dbReference type="AlphaFoldDB" id="A0A975BY17"/>
<evidence type="ECO:0000256" key="1">
    <source>
        <dbReference type="SAM" id="Phobius"/>
    </source>
</evidence>
<evidence type="ECO:0000313" key="3">
    <source>
        <dbReference type="Proteomes" id="UP000663722"/>
    </source>
</evidence>
<sequence>MCYLVSRCLCGYFFCREGHEDSGGFFVFLCVFVSLWLIFFAARTLGACLKSNSEHGPVSRKGDRLRMFLAFQTGSY</sequence>
<dbReference type="Proteomes" id="UP000663722">
    <property type="component" value="Chromosome"/>
</dbReference>
<name>A0A975BY17_9BACT</name>
<proteinExistence type="predicted"/>
<keyword evidence="1" id="KW-0472">Membrane</keyword>
<dbReference type="KEGG" id="dmm:dnm_093360"/>
<dbReference type="EMBL" id="CP061800">
    <property type="protein sequence ID" value="QTA93235.1"/>
    <property type="molecule type" value="Genomic_DNA"/>
</dbReference>
<reference evidence="2" key="1">
    <citation type="journal article" date="2021" name="Microb. Physiol.">
        <title>Proteogenomic Insights into the Physiology of Marine, Sulfate-Reducing, Filamentous Desulfonema limicola and Desulfonema magnum.</title>
        <authorList>
            <person name="Schnaars V."/>
            <person name="Wohlbrand L."/>
            <person name="Scheve S."/>
            <person name="Hinrichs C."/>
            <person name="Reinhardt R."/>
            <person name="Rabus R."/>
        </authorList>
    </citation>
    <scope>NUCLEOTIDE SEQUENCE</scope>
    <source>
        <strain evidence="2">4be13</strain>
    </source>
</reference>
<evidence type="ECO:0000313" key="2">
    <source>
        <dbReference type="EMBL" id="QTA93235.1"/>
    </source>
</evidence>
<keyword evidence="1" id="KW-0812">Transmembrane</keyword>
<organism evidence="2 3">
    <name type="scientific">Desulfonema magnum</name>
    <dbReference type="NCBI Taxonomy" id="45655"/>
    <lineage>
        <taxon>Bacteria</taxon>
        <taxon>Pseudomonadati</taxon>
        <taxon>Thermodesulfobacteriota</taxon>
        <taxon>Desulfobacteria</taxon>
        <taxon>Desulfobacterales</taxon>
        <taxon>Desulfococcaceae</taxon>
        <taxon>Desulfonema</taxon>
    </lineage>
</organism>
<feature type="transmembrane region" description="Helical" evidence="1">
    <location>
        <begin position="23"/>
        <end position="42"/>
    </location>
</feature>
<keyword evidence="1" id="KW-1133">Transmembrane helix</keyword>